<keyword evidence="2 6" id="KW-0805">Transcription regulation</keyword>
<dbReference type="InterPro" id="IPR000838">
    <property type="entry name" value="RNA_pol_sigma70_ECF_CS"/>
</dbReference>
<evidence type="ECO:0000259" key="7">
    <source>
        <dbReference type="Pfam" id="PF04542"/>
    </source>
</evidence>
<dbReference type="InterPro" id="IPR013325">
    <property type="entry name" value="RNA_pol_sigma_r2"/>
</dbReference>
<dbReference type="InterPro" id="IPR007627">
    <property type="entry name" value="RNA_pol_sigma70_r2"/>
</dbReference>
<keyword evidence="10" id="KW-1185">Reference proteome</keyword>
<dbReference type="SUPFAM" id="SSF88659">
    <property type="entry name" value="Sigma3 and sigma4 domains of RNA polymerase sigma factors"/>
    <property type="match status" value="1"/>
</dbReference>
<keyword evidence="5 6" id="KW-0804">Transcription</keyword>
<evidence type="ECO:0000256" key="5">
    <source>
        <dbReference type="ARBA" id="ARBA00023163"/>
    </source>
</evidence>
<name>A0ABV8QSG6_9BACT</name>
<evidence type="ECO:0000313" key="10">
    <source>
        <dbReference type="Proteomes" id="UP001595907"/>
    </source>
</evidence>
<evidence type="ECO:0000313" key="9">
    <source>
        <dbReference type="EMBL" id="MFC4263157.1"/>
    </source>
</evidence>
<organism evidence="9 10">
    <name type="scientific">Ferruginibacter yonginensis</name>
    <dbReference type="NCBI Taxonomy" id="1310416"/>
    <lineage>
        <taxon>Bacteria</taxon>
        <taxon>Pseudomonadati</taxon>
        <taxon>Bacteroidota</taxon>
        <taxon>Chitinophagia</taxon>
        <taxon>Chitinophagales</taxon>
        <taxon>Chitinophagaceae</taxon>
        <taxon>Ferruginibacter</taxon>
    </lineage>
</organism>
<comment type="similarity">
    <text evidence="1 6">Belongs to the sigma-70 factor family. ECF subfamily.</text>
</comment>
<comment type="caution">
    <text evidence="9">The sequence shown here is derived from an EMBL/GenBank/DDBJ whole genome shotgun (WGS) entry which is preliminary data.</text>
</comment>
<gene>
    <name evidence="9" type="ORF">ACFOWM_09725</name>
</gene>
<dbReference type="PANTHER" id="PTHR43133">
    <property type="entry name" value="RNA POLYMERASE ECF-TYPE SIGMA FACTO"/>
    <property type="match status" value="1"/>
</dbReference>
<dbReference type="PROSITE" id="PS01063">
    <property type="entry name" value="SIGMA70_ECF"/>
    <property type="match status" value="1"/>
</dbReference>
<evidence type="ECO:0000256" key="3">
    <source>
        <dbReference type="ARBA" id="ARBA00023082"/>
    </source>
</evidence>
<accession>A0ABV8QSG6</accession>
<protein>
    <recommendedName>
        <fullName evidence="6">RNA polymerase sigma factor</fullName>
    </recommendedName>
</protein>
<dbReference type="Gene3D" id="1.10.10.10">
    <property type="entry name" value="Winged helix-like DNA-binding domain superfamily/Winged helix DNA-binding domain"/>
    <property type="match status" value="1"/>
</dbReference>
<dbReference type="Pfam" id="PF08281">
    <property type="entry name" value="Sigma70_r4_2"/>
    <property type="match status" value="1"/>
</dbReference>
<evidence type="ECO:0000256" key="6">
    <source>
        <dbReference type="RuleBase" id="RU000716"/>
    </source>
</evidence>
<dbReference type="Gene3D" id="1.10.1740.10">
    <property type="match status" value="1"/>
</dbReference>
<keyword evidence="3 6" id="KW-0731">Sigma factor</keyword>
<dbReference type="PANTHER" id="PTHR43133:SF51">
    <property type="entry name" value="RNA POLYMERASE SIGMA FACTOR"/>
    <property type="match status" value="1"/>
</dbReference>
<dbReference type="NCBIfam" id="TIGR02937">
    <property type="entry name" value="sigma70-ECF"/>
    <property type="match status" value="1"/>
</dbReference>
<dbReference type="InterPro" id="IPR036388">
    <property type="entry name" value="WH-like_DNA-bd_sf"/>
</dbReference>
<dbReference type="Pfam" id="PF04542">
    <property type="entry name" value="Sigma70_r2"/>
    <property type="match status" value="1"/>
</dbReference>
<sequence>MNGQNSINSTIPNIASSFVDIVNSKQRMVYNTALGIVQNEADAEDITQEVFVKVYQNLENFRNEANVATWIYRITITTALDFEKQKTRQKRGGLLKRVFGETEVEEAAHFEHPGVALDKKEDAAVLFKAMKKLPTNQRTAFLLHKLEGLTNNEIAAIMNISLQAAESLQIRAKNNLRNYLKDYYEKHFK</sequence>
<proteinExistence type="inferred from homology"/>
<feature type="domain" description="RNA polymerase sigma factor 70 region 4 type 2" evidence="8">
    <location>
        <begin position="128"/>
        <end position="172"/>
    </location>
</feature>
<dbReference type="RefSeq" id="WP_379709332.1">
    <property type="nucleotide sequence ID" value="NZ_JBHSCZ010000002.1"/>
</dbReference>
<keyword evidence="4 6" id="KW-0238">DNA-binding</keyword>
<dbReference type="CDD" id="cd06171">
    <property type="entry name" value="Sigma70_r4"/>
    <property type="match status" value="1"/>
</dbReference>
<dbReference type="InterPro" id="IPR039425">
    <property type="entry name" value="RNA_pol_sigma-70-like"/>
</dbReference>
<reference evidence="10" key="1">
    <citation type="journal article" date="2019" name="Int. J. Syst. Evol. Microbiol.">
        <title>The Global Catalogue of Microorganisms (GCM) 10K type strain sequencing project: providing services to taxonomists for standard genome sequencing and annotation.</title>
        <authorList>
            <consortium name="The Broad Institute Genomics Platform"/>
            <consortium name="The Broad Institute Genome Sequencing Center for Infectious Disease"/>
            <person name="Wu L."/>
            <person name="Ma J."/>
        </authorList>
    </citation>
    <scope>NUCLEOTIDE SEQUENCE [LARGE SCALE GENOMIC DNA]</scope>
    <source>
        <strain evidence="10">CECT 8289</strain>
    </source>
</reference>
<dbReference type="SUPFAM" id="SSF88946">
    <property type="entry name" value="Sigma2 domain of RNA polymerase sigma factors"/>
    <property type="match status" value="1"/>
</dbReference>
<dbReference type="EMBL" id="JBHSCZ010000002">
    <property type="protein sequence ID" value="MFC4263157.1"/>
    <property type="molecule type" value="Genomic_DNA"/>
</dbReference>
<evidence type="ECO:0000256" key="4">
    <source>
        <dbReference type="ARBA" id="ARBA00023125"/>
    </source>
</evidence>
<feature type="domain" description="RNA polymerase sigma-70 region 2" evidence="7">
    <location>
        <begin position="22"/>
        <end position="88"/>
    </location>
</feature>
<dbReference type="InterPro" id="IPR013324">
    <property type="entry name" value="RNA_pol_sigma_r3/r4-like"/>
</dbReference>
<evidence type="ECO:0000259" key="8">
    <source>
        <dbReference type="Pfam" id="PF08281"/>
    </source>
</evidence>
<dbReference type="InterPro" id="IPR013249">
    <property type="entry name" value="RNA_pol_sigma70_r4_t2"/>
</dbReference>
<dbReference type="InterPro" id="IPR014284">
    <property type="entry name" value="RNA_pol_sigma-70_dom"/>
</dbReference>
<dbReference type="Proteomes" id="UP001595907">
    <property type="component" value="Unassembled WGS sequence"/>
</dbReference>
<evidence type="ECO:0000256" key="1">
    <source>
        <dbReference type="ARBA" id="ARBA00010641"/>
    </source>
</evidence>
<evidence type="ECO:0000256" key="2">
    <source>
        <dbReference type="ARBA" id="ARBA00023015"/>
    </source>
</evidence>